<dbReference type="GO" id="GO:0004622">
    <property type="term" value="F:phosphatidylcholine lysophospholipase activity"/>
    <property type="evidence" value="ECO:0007669"/>
    <property type="project" value="TreeGrafter"/>
</dbReference>
<dbReference type="InterPro" id="IPR019546">
    <property type="entry name" value="TAT_signal_bac_arc"/>
</dbReference>
<dbReference type="Gene3D" id="3.40.50.1110">
    <property type="entry name" value="SGNH hydrolase"/>
    <property type="match status" value="1"/>
</dbReference>
<protein>
    <submittedName>
        <fullName evidence="2">SGNH/GDSL hydrolase family protein</fullName>
        <ecNumber evidence="2">3.1.-.-</ecNumber>
    </submittedName>
</protein>
<dbReference type="InterPro" id="IPR006311">
    <property type="entry name" value="TAT_signal"/>
</dbReference>
<name>A0AAE3R956_9BACT</name>
<accession>A0AAE3R956</accession>
<dbReference type="CDD" id="cd01834">
    <property type="entry name" value="SGNH_hydrolase_like_2"/>
    <property type="match status" value="1"/>
</dbReference>
<dbReference type="InterPro" id="IPR051532">
    <property type="entry name" value="Ester_Hydrolysis_Enzymes"/>
</dbReference>
<dbReference type="RefSeq" id="WP_314514396.1">
    <property type="nucleotide sequence ID" value="NZ_JASJOU010000009.1"/>
</dbReference>
<dbReference type="EC" id="3.1.-.-" evidence="2"/>
<keyword evidence="2" id="KW-0378">Hydrolase</keyword>
<dbReference type="NCBIfam" id="TIGR01409">
    <property type="entry name" value="TAT_signal_seq"/>
    <property type="match status" value="1"/>
</dbReference>
<keyword evidence="3" id="KW-1185">Reference proteome</keyword>
<organism evidence="2 3">
    <name type="scientific">Xanthocytophaga agilis</name>
    <dbReference type="NCBI Taxonomy" id="3048010"/>
    <lineage>
        <taxon>Bacteria</taxon>
        <taxon>Pseudomonadati</taxon>
        <taxon>Bacteroidota</taxon>
        <taxon>Cytophagia</taxon>
        <taxon>Cytophagales</taxon>
        <taxon>Rhodocytophagaceae</taxon>
        <taxon>Xanthocytophaga</taxon>
    </lineage>
</organism>
<dbReference type="Pfam" id="PF13472">
    <property type="entry name" value="Lipase_GDSL_2"/>
    <property type="match status" value="1"/>
</dbReference>
<dbReference type="Proteomes" id="UP001232063">
    <property type="component" value="Unassembled WGS sequence"/>
</dbReference>
<dbReference type="PROSITE" id="PS51318">
    <property type="entry name" value="TAT"/>
    <property type="match status" value="1"/>
</dbReference>
<dbReference type="EMBL" id="JASJOU010000009">
    <property type="protein sequence ID" value="MDJ1503770.1"/>
    <property type="molecule type" value="Genomic_DNA"/>
</dbReference>
<sequence>MDITSTTSTNTRRSFLKKITFAGVSLTSGLSPISLASENAFRHIPPKKGLVILFQGDSITDGNRGRNDDPNHIMGHGYAFSVASRVGADFPDKNLLFFNRGISGNTVADLALRWQTDTLDLQPDVLSILIGINDSYAAIGQKPGITIDKFESIYRMLLTQTKEKFPDVIFVLCSPFVLPLKKVKEQWIRWHEDVLARQKVVEKLANEYQAVLVNFQPVFDQAVKRAPLDYWIWDGIHPTVPGHELMAREWIRQVSQRLTFLKKYEK</sequence>
<gene>
    <name evidence="2" type="ORF">QNI22_24115</name>
</gene>
<dbReference type="AlphaFoldDB" id="A0AAE3R956"/>
<comment type="caution">
    <text evidence="2">The sequence shown here is derived from an EMBL/GenBank/DDBJ whole genome shotgun (WGS) entry which is preliminary data.</text>
</comment>
<dbReference type="InterPro" id="IPR013830">
    <property type="entry name" value="SGNH_hydro"/>
</dbReference>
<dbReference type="SUPFAM" id="SSF52266">
    <property type="entry name" value="SGNH hydrolase"/>
    <property type="match status" value="1"/>
</dbReference>
<evidence type="ECO:0000259" key="1">
    <source>
        <dbReference type="Pfam" id="PF13472"/>
    </source>
</evidence>
<evidence type="ECO:0000313" key="3">
    <source>
        <dbReference type="Proteomes" id="UP001232063"/>
    </source>
</evidence>
<feature type="domain" description="SGNH hydrolase-type esterase" evidence="1">
    <location>
        <begin position="56"/>
        <end position="245"/>
    </location>
</feature>
<dbReference type="InterPro" id="IPR036514">
    <property type="entry name" value="SGNH_hydro_sf"/>
</dbReference>
<proteinExistence type="predicted"/>
<dbReference type="PANTHER" id="PTHR30383:SF5">
    <property type="entry name" value="SGNH HYDROLASE-TYPE ESTERASE DOMAIN-CONTAINING PROTEIN"/>
    <property type="match status" value="1"/>
</dbReference>
<evidence type="ECO:0000313" key="2">
    <source>
        <dbReference type="EMBL" id="MDJ1503770.1"/>
    </source>
</evidence>
<reference evidence="2" key="1">
    <citation type="submission" date="2023-05" db="EMBL/GenBank/DDBJ databases">
        <authorList>
            <person name="Zhang X."/>
        </authorList>
    </citation>
    <scope>NUCLEOTIDE SEQUENCE</scope>
    <source>
        <strain evidence="2">BD1B2-1</strain>
    </source>
</reference>
<dbReference type="PANTHER" id="PTHR30383">
    <property type="entry name" value="THIOESTERASE 1/PROTEASE 1/LYSOPHOSPHOLIPASE L1"/>
    <property type="match status" value="1"/>
</dbReference>